<name>A0AAV3Q1E2_LITER</name>
<organism evidence="1 2">
    <name type="scientific">Lithospermum erythrorhizon</name>
    <name type="common">Purple gromwell</name>
    <name type="synonym">Lithospermum officinale var. erythrorhizon</name>
    <dbReference type="NCBI Taxonomy" id="34254"/>
    <lineage>
        <taxon>Eukaryota</taxon>
        <taxon>Viridiplantae</taxon>
        <taxon>Streptophyta</taxon>
        <taxon>Embryophyta</taxon>
        <taxon>Tracheophyta</taxon>
        <taxon>Spermatophyta</taxon>
        <taxon>Magnoliopsida</taxon>
        <taxon>eudicotyledons</taxon>
        <taxon>Gunneridae</taxon>
        <taxon>Pentapetalae</taxon>
        <taxon>asterids</taxon>
        <taxon>lamiids</taxon>
        <taxon>Boraginales</taxon>
        <taxon>Boraginaceae</taxon>
        <taxon>Boraginoideae</taxon>
        <taxon>Lithospermeae</taxon>
        <taxon>Lithospermum</taxon>
    </lineage>
</organism>
<gene>
    <name evidence="1" type="ORF">LIER_13816</name>
</gene>
<evidence type="ECO:0000313" key="2">
    <source>
        <dbReference type="Proteomes" id="UP001454036"/>
    </source>
</evidence>
<dbReference type="InterPro" id="IPR036691">
    <property type="entry name" value="Endo/exonu/phosph_ase_sf"/>
</dbReference>
<dbReference type="PANTHER" id="PTHR33710">
    <property type="entry name" value="BNAC02G09200D PROTEIN"/>
    <property type="match status" value="1"/>
</dbReference>
<proteinExistence type="predicted"/>
<dbReference type="SUPFAM" id="SSF56219">
    <property type="entry name" value="DNase I-like"/>
    <property type="match status" value="1"/>
</dbReference>
<keyword evidence="2" id="KW-1185">Reference proteome</keyword>
<accession>A0AAV3Q1E2</accession>
<dbReference type="Proteomes" id="UP001454036">
    <property type="component" value="Unassembled WGS sequence"/>
</dbReference>
<protein>
    <submittedName>
        <fullName evidence="1">Uncharacterized protein</fullName>
    </submittedName>
</protein>
<comment type="caution">
    <text evidence="1">The sequence shown here is derived from an EMBL/GenBank/DDBJ whole genome shotgun (WGS) entry which is preliminary data.</text>
</comment>
<dbReference type="Gene3D" id="3.60.10.10">
    <property type="entry name" value="Endonuclease/exonuclease/phosphatase"/>
    <property type="match status" value="1"/>
</dbReference>
<dbReference type="PANTHER" id="PTHR33710:SF71">
    <property type="entry name" value="ENDONUCLEASE_EXONUCLEASE_PHOSPHATASE DOMAIN-CONTAINING PROTEIN"/>
    <property type="match status" value="1"/>
</dbReference>
<dbReference type="AlphaFoldDB" id="A0AAV3Q1E2"/>
<sequence length="299" mass="34650">MEKFNNCLDVLDVTELSGHGHRFTWSSNWMNRECLSRLDHVFCNMEWMQSFPLSFVHIQPPGISDHCSLRVKKSLVELNLNHYVDISNRVKNTSKELNDVQKKIYNGELSNDLLTLERNLRSELLRFSRAELLKNKSRMAYLEKGDFNNAFFSRLVLAYTSKHKISVFEDLSGNFYNEPEDVEKVITTFYQEFFTSQGPLTIAQRETVKRVIKARVPEEYLTRLNASPTMAEVKDAFHGLSYGKSSRPNGLVAEFFKYNWGRIGGDVFKAVQHIFATSDFPPNMNSTLISLIRWSIPRI</sequence>
<dbReference type="EMBL" id="BAABME010002828">
    <property type="protein sequence ID" value="GAA0156288.1"/>
    <property type="molecule type" value="Genomic_DNA"/>
</dbReference>
<evidence type="ECO:0000313" key="1">
    <source>
        <dbReference type="EMBL" id="GAA0156288.1"/>
    </source>
</evidence>
<reference evidence="1 2" key="1">
    <citation type="submission" date="2024-01" db="EMBL/GenBank/DDBJ databases">
        <title>The complete chloroplast genome sequence of Lithospermum erythrorhizon: insights into the phylogenetic relationship among Boraginaceae species and the maternal lineages of purple gromwells.</title>
        <authorList>
            <person name="Okada T."/>
            <person name="Watanabe K."/>
        </authorList>
    </citation>
    <scope>NUCLEOTIDE SEQUENCE [LARGE SCALE GENOMIC DNA]</scope>
</reference>